<dbReference type="EMBL" id="MTBP01000002">
    <property type="protein sequence ID" value="POM24441.1"/>
    <property type="molecule type" value="Genomic_DNA"/>
</dbReference>
<dbReference type="PANTHER" id="PTHR36441:SF1">
    <property type="entry name" value="DUF503 DOMAIN-CONTAINING PROTEIN"/>
    <property type="match status" value="1"/>
</dbReference>
<dbReference type="AlphaFoldDB" id="A0A2P4UHC3"/>
<proteinExistence type="predicted"/>
<dbReference type="Proteomes" id="UP000242367">
    <property type="component" value="Unassembled WGS sequence"/>
</dbReference>
<comment type="caution">
    <text evidence="1">The sequence shown here is derived from an EMBL/GenBank/DDBJ whole genome shotgun (WGS) entry which is preliminary data.</text>
</comment>
<dbReference type="Pfam" id="PF04456">
    <property type="entry name" value="DUF503"/>
    <property type="match status" value="1"/>
</dbReference>
<dbReference type="PANTHER" id="PTHR36441">
    <property type="entry name" value="HYPOTHETICAL CYTOSOLIC PROTEIN"/>
    <property type="match status" value="1"/>
</dbReference>
<evidence type="ECO:0000313" key="2">
    <source>
        <dbReference type="Proteomes" id="UP000242367"/>
    </source>
</evidence>
<sequence length="127" mass="13570">MTVPARGAGTGGVPAVVLIDETEPEVIRQVYVGALTIDLLLGDVRSLKQKRSVIRPVIAEVRKRFPGVAVAETGANDLHRRGEIGIAVVSATAANAAEVLDECERTVAGRPEIEVLSVRRRLYTGED</sequence>
<dbReference type="SUPFAM" id="SSF103007">
    <property type="entry name" value="Hypothetical protein TT1725"/>
    <property type="match status" value="1"/>
</dbReference>
<keyword evidence="2" id="KW-1185">Reference proteome</keyword>
<organism evidence="1 2">
    <name type="scientific">Actinomadura rubteroloni</name>
    <dbReference type="NCBI Taxonomy" id="1926885"/>
    <lineage>
        <taxon>Bacteria</taxon>
        <taxon>Bacillati</taxon>
        <taxon>Actinomycetota</taxon>
        <taxon>Actinomycetes</taxon>
        <taxon>Streptosporangiales</taxon>
        <taxon>Thermomonosporaceae</taxon>
        <taxon>Actinomadura</taxon>
    </lineage>
</organism>
<accession>A0A2P4UHC3</accession>
<evidence type="ECO:0000313" key="1">
    <source>
        <dbReference type="EMBL" id="POM24441.1"/>
    </source>
</evidence>
<dbReference type="Gene3D" id="3.30.70.1120">
    <property type="entry name" value="TT1725-like"/>
    <property type="match status" value="1"/>
</dbReference>
<gene>
    <name evidence="1" type="ORF">BTM25_30700</name>
</gene>
<protein>
    <recommendedName>
        <fullName evidence="3">DUF503 domain-containing protein</fullName>
    </recommendedName>
</protein>
<dbReference type="InterPro" id="IPR036746">
    <property type="entry name" value="TT1725-like_sf"/>
</dbReference>
<dbReference type="InterPro" id="IPR007546">
    <property type="entry name" value="DUF503"/>
</dbReference>
<evidence type="ECO:0008006" key="3">
    <source>
        <dbReference type="Google" id="ProtNLM"/>
    </source>
</evidence>
<reference evidence="1 2" key="1">
    <citation type="journal article" date="2017" name="Chemistry">
        <title>Isolation, Biosynthesis and Chemical Modifications of Rubterolones A-F: Rare Tropolone Alkaloids from Actinomadura sp. 5-2.</title>
        <authorList>
            <person name="Guo H."/>
            <person name="Benndorf R."/>
            <person name="Leichnitz D."/>
            <person name="Klassen J.L."/>
            <person name="Vollmers J."/>
            <person name="Gorls H."/>
            <person name="Steinacker M."/>
            <person name="Weigel C."/>
            <person name="Dahse H.M."/>
            <person name="Kaster A.K."/>
            <person name="de Beer Z.W."/>
            <person name="Poulsen M."/>
            <person name="Beemelmanns C."/>
        </authorList>
    </citation>
    <scope>NUCLEOTIDE SEQUENCE [LARGE SCALE GENOMIC DNA]</scope>
    <source>
        <strain evidence="1 2">5-2</strain>
    </source>
</reference>
<name>A0A2P4UHC3_9ACTN</name>